<evidence type="ECO:0000313" key="2">
    <source>
        <dbReference type="Proteomes" id="UP001501570"/>
    </source>
</evidence>
<comment type="caution">
    <text evidence="1">The sequence shown here is derived from an EMBL/GenBank/DDBJ whole genome shotgun (WGS) entry which is preliminary data.</text>
</comment>
<keyword evidence="2" id="KW-1185">Reference proteome</keyword>
<dbReference type="SUPFAM" id="SSF56059">
    <property type="entry name" value="Glutathione synthetase ATP-binding domain-like"/>
    <property type="match status" value="1"/>
</dbReference>
<dbReference type="PANTHER" id="PTHR39217">
    <property type="match status" value="1"/>
</dbReference>
<proteinExistence type="predicted"/>
<accession>A0ABP9S8N5</accession>
<dbReference type="Proteomes" id="UP001501570">
    <property type="component" value="Unassembled WGS sequence"/>
</dbReference>
<gene>
    <name evidence="1" type="ORF">GCM10023322_49970</name>
</gene>
<sequence>MNRRSISSAARGDAPRVAFITCADLPDLDPDDRLVIEPLARRGITVVPAVWDDPAVDWDAFDLAVLRSPWDYSGRRDEFVAWADTVPRLANPATVVRRNTDKRYLAGLAEAGVSVVPTRWLAPDESPARDASPAPVAGLGAEGEYVVKPAISAGSYETGRYDLSDPGQRELAERHVERLHAAGQTVMVQPYLGAVDRHGETALMFFGGRFSHAIRKGPMLDGPYRGMEGLYRPELIDPRRPSDGELAVATRVLEAASAVLGAGPDGLLYARVDLIPDPDGTPVLIELELTEPSLFLTHEPGAAGRFAEAIAARLAGANG</sequence>
<evidence type="ECO:0008006" key="3">
    <source>
        <dbReference type="Google" id="ProtNLM"/>
    </source>
</evidence>
<evidence type="ECO:0000313" key="1">
    <source>
        <dbReference type="EMBL" id="GAA5191794.1"/>
    </source>
</evidence>
<name>A0ABP9S8N5_9ACTN</name>
<dbReference type="InterPro" id="IPR053191">
    <property type="entry name" value="DcsG_Biosynth_Enzyme"/>
</dbReference>
<reference evidence="2" key="1">
    <citation type="journal article" date="2019" name="Int. J. Syst. Evol. Microbiol.">
        <title>The Global Catalogue of Microorganisms (GCM) 10K type strain sequencing project: providing services to taxonomists for standard genome sequencing and annotation.</title>
        <authorList>
            <consortium name="The Broad Institute Genomics Platform"/>
            <consortium name="The Broad Institute Genome Sequencing Center for Infectious Disease"/>
            <person name="Wu L."/>
            <person name="Ma J."/>
        </authorList>
    </citation>
    <scope>NUCLEOTIDE SEQUENCE [LARGE SCALE GENOMIC DNA]</scope>
    <source>
        <strain evidence="2">JCM 18304</strain>
    </source>
</reference>
<dbReference type="EMBL" id="BAABJQ010000016">
    <property type="protein sequence ID" value="GAA5191794.1"/>
    <property type="molecule type" value="Genomic_DNA"/>
</dbReference>
<protein>
    <recommendedName>
        <fullName evidence="3">ATP-grasp domain-containing protein</fullName>
    </recommendedName>
</protein>
<dbReference type="RefSeq" id="WP_345633384.1">
    <property type="nucleotide sequence ID" value="NZ_BAABJQ010000016.1"/>
</dbReference>
<organism evidence="1 2">
    <name type="scientific">Rugosimonospora acidiphila</name>
    <dbReference type="NCBI Taxonomy" id="556531"/>
    <lineage>
        <taxon>Bacteria</taxon>
        <taxon>Bacillati</taxon>
        <taxon>Actinomycetota</taxon>
        <taxon>Actinomycetes</taxon>
        <taxon>Micromonosporales</taxon>
        <taxon>Micromonosporaceae</taxon>
        <taxon>Rugosimonospora</taxon>
    </lineage>
</organism>
<dbReference type="PANTHER" id="PTHR39217:SF1">
    <property type="entry name" value="GLUTATHIONE SYNTHETASE"/>
    <property type="match status" value="1"/>
</dbReference>